<dbReference type="EMBL" id="WIWT01000122">
    <property type="protein sequence ID" value="KAF3199143.1"/>
    <property type="molecule type" value="Genomic_DNA"/>
</dbReference>
<sequence>MSSSPRIPSAALVFIVLNPWKLKKKAADRGETGSKLEVAGTSNESPPTFTCRTSQLNAPFQGRKVPDFKVESKPRRVDNDKLPFAGALIGGDAAVVEFVFANIHSPT</sequence>
<reference evidence="6 7" key="1">
    <citation type="submission" date="2019-06" db="EMBL/GenBank/DDBJ databases">
        <authorList>
            <person name="Palmer J.M."/>
        </authorList>
    </citation>
    <scope>NUCLEOTIDE SEQUENCE [LARGE SCALE GENOMIC DNA]</scope>
    <source>
        <strain evidence="5 6">TWF106</strain>
        <strain evidence="4 8">TWF191</strain>
        <strain evidence="3">TWF679</strain>
        <strain evidence="2 7">TWF788</strain>
    </source>
</reference>
<dbReference type="EMBL" id="WIPF01000157">
    <property type="protein sequence ID" value="KAF3203344.1"/>
    <property type="molecule type" value="Genomic_DNA"/>
</dbReference>
<dbReference type="Proteomes" id="UP000479691">
    <property type="component" value="Unassembled WGS sequence"/>
</dbReference>
<proteinExistence type="predicted"/>
<evidence type="ECO:0000313" key="3">
    <source>
        <dbReference type="EMBL" id="KAF3199143.1"/>
    </source>
</evidence>
<comment type="caution">
    <text evidence="4">The sequence shown here is derived from an EMBL/GenBank/DDBJ whole genome shotgun (WGS) entry which is preliminary data.</text>
</comment>
<evidence type="ECO:0000256" key="1">
    <source>
        <dbReference type="SAM" id="MobiDB-lite"/>
    </source>
</evidence>
<feature type="compositionally biased region" description="Polar residues" evidence="1">
    <location>
        <begin position="40"/>
        <end position="56"/>
    </location>
</feature>
<gene>
    <name evidence="5" type="ORF">TWF106_008545</name>
    <name evidence="4" type="ORF">TWF191_002643</name>
    <name evidence="3" type="ORF">TWF679_001598</name>
    <name evidence="2" type="ORF">TWF788_006266</name>
</gene>
<evidence type="ECO:0000313" key="5">
    <source>
        <dbReference type="EMBL" id="KAF3216042.1"/>
    </source>
</evidence>
<dbReference type="EMBL" id="JAABOE010000030">
    <property type="protein sequence ID" value="KAF3182351.1"/>
    <property type="molecule type" value="Genomic_DNA"/>
</dbReference>
<organism evidence="4 8">
    <name type="scientific">Orbilia oligospora</name>
    <name type="common">Nematode-trapping fungus</name>
    <name type="synonym">Arthrobotrys oligospora</name>
    <dbReference type="NCBI Taxonomy" id="2813651"/>
    <lineage>
        <taxon>Eukaryota</taxon>
        <taxon>Fungi</taxon>
        <taxon>Dikarya</taxon>
        <taxon>Ascomycota</taxon>
        <taxon>Pezizomycotina</taxon>
        <taxon>Orbiliomycetes</taxon>
        <taxon>Orbiliales</taxon>
        <taxon>Orbiliaceae</taxon>
        <taxon>Orbilia</taxon>
    </lineage>
</organism>
<evidence type="ECO:0000313" key="8">
    <source>
        <dbReference type="Proteomes" id="UP000483672"/>
    </source>
</evidence>
<evidence type="ECO:0000313" key="7">
    <source>
        <dbReference type="Proteomes" id="UP000479691"/>
    </source>
</evidence>
<evidence type="ECO:0000313" key="6">
    <source>
        <dbReference type="Proteomes" id="UP000472727"/>
    </source>
</evidence>
<evidence type="ECO:0000313" key="4">
    <source>
        <dbReference type="EMBL" id="KAF3203344.1"/>
    </source>
</evidence>
<accession>A0A6G1M6B4</accession>
<dbReference type="Proteomes" id="UP000472727">
    <property type="component" value="Unassembled WGS sequence"/>
</dbReference>
<dbReference type="Proteomes" id="UP000483672">
    <property type="component" value="Unassembled WGS sequence"/>
</dbReference>
<evidence type="ECO:0000313" key="2">
    <source>
        <dbReference type="EMBL" id="KAF3182351.1"/>
    </source>
</evidence>
<dbReference type="EMBL" id="WIWS01000051">
    <property type="protein sequence ID" value="KAF3216042.1"/>
    <property type="molecule type" value="Genomic_DNA"/>
</dbReference>
<name>A0A6G1M6B4_ORBOL</name>
<feature type="region of interest" description="Disordered" evidence="1">
    <location>
        <begin position="27"/>
        <end position="56"/>
    </location>
</feature>
<dbReference type="Proteomes" id="UP000614610">
    <property type="component" value="Unassembled WGS sequence"/>
</dbReference>
<protein>
    <submittedName>
        <fullName evidence="4">Uncharacterized protein</fullName>
    </submittedName>
</protein>
<dbReference type="AlphaFoldDB" id="A0A6G1M6B4"/>